<dbReference type="AlphaFoldDB" id="A0A7J7ZK45"/>
<name>A0A7J7ZK45_PIPKU</name>
<evidence type="ECO:0000313" key="3">
    <source>
        <dbReference type="Proteomes" id="UP000558488"/>
    </source>
</evidence>
<comment type="caution">
    <text evidence="2">The sequence shown here is derived from an EMBL/GenBank/DDBJ whole genome shotgun (WGS) entry which is preliminary data.</text>
</comment>
<dbReference type="EMBL" id="JACAGB010000003">
    <property type="protein sequence ID" value="KAF6374405.1"/>
    <property type="molecule type" value="Genomic_DNA"/>
</dbReference>
<protein>
    <submittedName>
        <fullName evidence="2">Uncharacterized protein</fullName>
    </submittedName>
</protein>
<gene>
    <name evidence="2" type="ORF">mPipKuh1_009624</name>
</gene>
<reference evidence="2 3" key="1">
    <citation type="journal article" date="2020" name="Nature">
        <title>Six reference-quality genomes reveal evolution of bat adaptations.</title>
        <authorList>
            <person name="Jebb D."/>
            <person name="Huang Z."/>
            <person name="Pippel M."/>
            <person name="Hughes G.M."/>
            <person name="Lavrichenko K."/>
            <person name="Devanna P."/>
            <person name="Winkler S."/>
            <person name="Jermiin L.S."/>
            <person name="Skirmuntt E.C."/>
            <person name="Katzourakis A."/>
            <person name="Burkitt-Gray L."/>
            <person name="Ray D.A."/>
            <person name="Sullivan K.A.M."/>
            <person name="Roscito J.G."/>
            <person name="Kirilenko B.M."/>
            <person name="Davalos L.M."/>
            <person name="Corthals A.P."/>
            <person name="Power M.L."/>
            <person name="Jones G."/>
            <person name="Ransome R.D."/>
            <person name="Dechmann D.K.N."/>
            <person name="Locatelli A.G."/>
            <person name="Puechmaille S.J."/>
            <person name="Fedrigo O."/>
            <person name="Jarvis E.D."/>
            <person name="Hiller M."/>
            <person name="Vernes S.C."/>
            <person name="Myers E.W."/>
            <person name="Teeling E.C."/>
        </authorList>
    </citation>
    <scope>NUCLEOTIDE SEQUENCE [LARGE SCALE GENOMIC DNA]</scope>
    <source>
        <strain evidence="2">MPipKuh1</strain>
        <tissue evidence="2">Flight muscle</tissue>
    </source>
</reference>
<feature type="transmembrane region" description="Helical" evidence="1">
    <location>
        <begin position="71"/>
        <end position="95"/>
    </location>
</feature>
<keyword evidence="1" id="KW-0472">Membrane</keyword>
<dbReference type="Proteomes" id="UP000558488">
    <property type="component" value="Unassembled WGS sequence"/>
</dbReference>
<keyword evidence="1" id="KW-1133">Transmembrane helix</keyword>
<keyword evidence="1" id="KW-0812">Transmembrane</keyword>
<keyword evidence="3" id="KW-1185">Reference proteome</keyword>
<evidence type="ECO:0000256" key="1">
    <source>
        <dbReference type="SAM" id="Phobius"/>
    </source>
</evidence>
<organism evidence="2 3">
    <name type="scientific">Pipistrellus kuhlii</name>
    <name type="common">Kuhl's pipistrelle</name>
    <dbReference type="NCBI Taxonomy" id="59472"/>
    <lineage>
        <taxon>Eukaryota</taxon>
        <taxon>Metazoa</taxon>
        <taxon>Chordata</taxon>
        <taxon>Craniata</taxon>
        <taxon>Vertebrata</taxon>
        <taxon>Euteleostomi</taxon>
        <taxon>Mammalia</taxon>
        <taxon>Eutheria</taxon>
        <taxon>Laurasiatheria</taxon>
        <taxon>Chiroptera</taxon>
        <taxon>Yangochiroptera</taxon>
        <taxon>Vespertilionidae</taxon>
        <taxon>Pipistrellus</taxon>
    </lineage>
</organism>
<sequence length="208" mass="23519">MFYELRIQLVNLTKEKLSAWFKSEGNPRGEGTIFTELRSVEGKEVKTNGLFCRVYSVHTEWKIITEKKKSFYTLALWCVFYLWAITAGFFFYYYYSLLWALHPLAGPRSVPPGEKSPMAGLGQGWMTKDHCMGHRGPYFPAINKIAGGIYLDLAPGNTISGPKCTVTKPPPSLPLAYFSLGKSRIIFAGFSHTETQNWPLPPPHPHPE</sequence>
<proteinExistence type="predicted"/>
<accession>A0A7J7ZK45</accession>
<evidence type="ECO:0000313" key="2">
    <source>
        <dbReference type="EMBL" id="KAF6374405.1"/>
    </source>
</evidence>